<dbReference type="EMBL" id="FNBS01000004">
    <property type="protein sequence ID" value="SDF12128.1"/>
    <property type="molecule type" value="Genomic_DNA"/>
</dbReference>
<dbReference type="InterPro" id="IPR008651">
    <property type="entry name" value="Uncharacterised_HicB"/>
</dbReference>
<dbReference type="SUPFAM" id="SSF143100">
    <property type="entry name" value="TTHA1013/TTHA0281-like"/>
    <property type="match status" value="1"/>
</dbReference>
<proteinExistence type="predicted"/>
<evidence type="ECO:0000313" key="1">
    <source>
        <dbReference type="EMBL" id="SDF12128.1"/>
    </source>
</evidence>
<dbReference type="PANTHER" id="PTHR34504">
    <property type="entry name" value="ANTITOXIN HICB"/>
    <property type="match status" value="1"/>
</dbReference>
<dbReference type="Gene3D" id="1.10.1220.10">
    <property type="entry name" value="Met repressor-like"/>
    <property type="match status" value="1"/>
</dbReference>
<dbReference type="Gene3D" id="3.30.160.250">
    <property type="match status" value="1"/>
</dbReference>
<dbReference type="AlphaFoldDB" id="A0A1G7IHR3"/>
<dbReference type="PANTHER" id="PTHR34504:SF2">
    <property type="entry name" value="UPF0150 PROTEIN SSL0259"/>
    <property type="match status" value="1"/>
</dbReference>
<gene>
    <name evidence="1" type="ORF">SAMN04244560_00271</name>
</gene>
<dbReference type="Pfam" id="PF05534">
    <property type="entry name" value="HicB"/>
    <property type="match status" value="1"/>
</dbReference>
<dbReference type="Proteomes" id="UP000183404">
    <property type="component" value="Unassembled WGS sequence"/>
</dbReference>
<dbReference type="InterPro" id="IPR051404">
    <property type="entry name" value="TA_system_antitoxin"/>
</dbReference>
<reference evidence="1 2" key="1">
    <citation type="submission" date="2016-10" db="EMBL/GenBank/DDBJ databases">
        <authorList>
            <person name="de Groot N.N."/>
        </authorList>
    </citation>
    <scope>NUCLEOTIDE SEQUENCE [LARGE SCALE GENOMIC DNA]</scope>
    <source>
        <strain evidence="1 2">DSM 569</strain>
    </source>
</reference>
<dbReference type="InterPro" id="IPR013321">
    <property type="entry name" value="Arc_rbn_hlx_hlx"/>
</dbReference>
<organism evidence="1 2">
    <name type="scientific">Thermoanaerobacter thermohydrosulfuricus</name>
    <name type="common">Clostridium thermohydrosulfuricum</name>
    <dbReference type="NCBI Taxonomy" id="1516"/>
    <lineage>
        <taxon>Bacteria</taxon>
        <taxon>Bacillati</taxon>
        <taxon>Bacillota</taxon>
        <taxon>Clostridia</taxon>
        <taxon>Thermoanaerobacterales</taxon>
        <taxon>Thermoanaerobacteraceae</taxon>
        <taxon>Thermoanaerobacter</taxon>
    </lineage>
</organism>
<dbReference type="InterPro" id="IPR035069">
    <property type="entry name" value="TTHA1013/TTHA0281-like"/>
</dbReference>
<evidence type="ECO:0000313" key="2">
    <source>
        <dbReference type="Proteomes" id="UP000183404"/>
    </source>
</evidence>
<name>A0A1G7IHR3_THETY</name>
<protein>
    <submittedName>
        <fullName evidence="1">Predicted nuclease of the RNAse H fold, HicB family</fullName>
    </submittedName>
</protein>
<dbReference type="InterPro" id="IPR010985">
    <property type="entry name" value="Ribbon_hlx_hlx"/>
</dbReference>
<dbReference type="RefSeq" id="WP_003869676.1">
    <property type="nucleotide sequence ID" value="NZ_FNBS01000004.1"/>
</dbReference>
<dbReference type="GO" id="GO:0006355">
    <property type="term" value="P:regulation of DNA-templated transcription"/>
    <property type="evidence" value="ECO:0007669"/>
    <property type="project" value="InterPro"/>
</dbReference>
<dbReference type="SUPFAM" id="SSF47598">
    <property type="entry name" value="Ribbon-helix-helix"/>
    <property type="match status" value="1"/>
</dbReference>
<sequence>MPNELNYRVEIVKLSEEDGGGYLAIVPRLHGCISDGETPEDALKNVQDAIKCWIKTAKEKGKKIPPEEEYREESEHSGKLLLRIPKSMHKTLSEMAEEEGVSLNNLIQNLLSFAIGYKRAKKDISSDYRPAFNDIIIESLIGKWKKVDNVELVN</sequence>
<accession>A0A1G7IHR3</accession>